<gene>
    <name evidence="1" type="ORF">SHEWBE_2966</name>
</gene>
<evidence type="ECO:0000313" key="1">
    <source>
        <dbReference type="EMBL" id="SQH76929.1"/>
    </source>
</evidence>
<dbReference type="EMBL" id="LS483452">
    <property type="protein sequence ID" value="SQH76929.1"/>
    <property type="molecule type" value="Genomic_DNA"/>
</dbReference>
<evidence type="ECO:0000313" key="2">
    <source>
        <dbReference type="Proteomes" id="UP000250123"/>
    </source>
</evidence>
<accession>A0A330M2M7</accession>
<dbReference type="RefSeq" id="WP_172605690.1">
    <property type="nucleotide sequence ID" value="NZ_LS483452.1"/>
</dbReference>
<organism evidence="1 2">
    <name type="scientific">Shewanella benthica</name>
    <dbReference type="NCBI Taxonomy" id="43661"/>
    <lineage>
        <taxon>Bacteria</taxon>
        <taxon>Pseudomonadati</taxon>
        <taxon>Pseudomonadota</taxon>
        <taxon>Gammaproteobacteria</taxon>
        <taxon>Alteromonadales</taxon>
        <taxon>Shewanellaceae</taxon>
        <taxon>Shewanella</taxon>
    </lineage>
</organism>
<name>A0A330M2M7_9GAMM</name>
<proteinExistence type="predicted"/>
<reference evidence="2" key="1">
    <citation type="submission" date="2018-06" db="EMBL/GenBank/DDBJ databases">
        <authorList>
            <person name="Cea G.-C."/>
            <person name="William W."/>
        </authorList>
    </citation>
    <scope>NUCLEOTIDE SEQUENCE [LARGE SCALE GENOMIC DNA]</scope>
    <source>
        <strain evidence="2">DB21MT-2</strain>
    </source>
</reference>
<dbReference type="KEGG" id="sbk:SHEWBE_2966"/>
<protein>
    <submittedName>
        <fullName evidence="1">Uncharacterized protein</fullName>
    </submittedName>
</protein>
<sequence length="47" mass="5706">MKEHNHDQQTSNETKPEKKNMSWQFIKFLIKFGGWAWKILDFFFGEG</sequence>
<dbReference type="Proteomes" id="UP000250123">
    <property type="component" value="Chromosome SHEWBE"/>
</dbReference>
<dbReference type="AlphaFoldDB" id="A0A330M2M7"/>